<feature type="transmembrane region" description="Helical" evidence="1">
    <location>
        <begin position="200"/>
        <end position="218"/>
    </location>
</feature>
<feature type="transmembrane region" description="Helical" evidence="1">
    <location>
        <begin position="168"/>
        <end position="193"/>
    </location>
</feature>
<feature type="transmembrane region" description="Helical" evidence="1">
    <location>
        <begin position="44"/>
        <end position="63"/>
    </location>
</feature>
<reference evidence="2 3" key="1">
    <citation type="submission" date="2016-10" db="EMBL/GenBank/DDBJ databases">
        <authorList>
            <person name="de Groot N.N."/>
        </authorList>
    </citation>
    <scope>NUCLEOTIDE SEQUENCE [LARGE SCALE GENOMIC DNA]</scope>
    <source>
        <strain evidence="2 3">CGMCC 4.2023</strain>
    </source>
</reference>
<name>A0A1H6DG85_9ACTN</name>
<protein>
    <submittedName>
        <fullName evidence="2">ABC-2 family transporter protein</fullName>
    </submittedName>
</protein>
<sequence length="275" mass="29001">MSTATTDAPAALPIPRTAVDSQPITLARAVKAEWIKWRSLRSTWTVLGAAVIGMLAVGLIVAYNTRHLTGNQDANDLSSSATLQGFFLGQLLIGALGVLFVSSEFSTGMIRSTFAAVPKRLPVLCAKLVVFFVVTAVAMTTITVITFVASQALIGHYRTGFSLSDPGVWRIVLGTSLYMVLVGVIGGMIGWMVRSTPGSLVSFFALLFVLPELLSLFASTGRHIAQFLPSQAGEAFAVAQPESPHLSPGAGVLVLCAWVVAGIVAAAFSLHRRDA</sequence>
<dbReference type="Proteomes" id="UP000236754">
    <property type="component" value="Unassembled WGS sequence"/>
</dbReference>
<organism evidence="2 3">
    <name type="scientific">Actinacidiphila yanglinensis</name>
    <dbReference type="NCBI Taxonomy" id="310779"/>
    <lineage>
        <taxon>Bacteria</taxon>
        <taxon>Bacillati</taxon>
        <taxon>Actinomycetota</taxon>
        <taxon>Actinomycetes</taxon>
        <taxon>Kitasatosporales</taxon>
        <taxon>Streptomycetaceae</taxon>
        <taxon>Actinacidiphila</taxon>
    </lineage>
</organism>
<keyword evidence="3" id="KW-1185">Reference proteome</keyword>
<evidence type="ECO:0000313" key="3">
    <source>
        <dbReference type="Proteomes" id="UP000236754"/>
    </source>
</evidence>
<keyword evidence="1" id="KW-1133">Transmembrane helix</keyword>
<keyword evidence="1" id="KW-0472">Membrane</keyword>
<dbReference type="AlphaFoldDB" id="A0A1H6DG85"/>
<feature type="transmembrane region" description="Helical" evidence="1">
    <location>
        <begin position="124"/>
        <end position="148"/>
    </location>
</feature>
<proteinExistence type="predicted"/>
<gene>
    <name evidence="2" type="ORF">SAMN05216223_11522</name>
</gene>
<accession>A0A1H6DG85</accession>
<feature type="transmembrane region" description="Helical" evidence="1">
    <location>
        <begin position="83"/>
        <end position="103"/>
    </location>
</feature>
<evidence type="ECO:0000313" key="2">
    <source>
        <dbReference type="EMBL" id="SEG84181.1"/>
    </source>
</evidence>
<keyword evidence="1" id="KW-0812">Transmembrane</keyword>
<feature type="transmembrane region" description="Helical" evidence="1">
    <location>
        <begin position="250"/>
        <end position="270"/>
    </location>
</feature>
<evidence type="ECO:0000256" key="1">
    <source>
        <dbReference type="SAM" id="Phobius"/>
    </source>
</evidence>
<dbReference type="RefSeq" id="WP_103888873.1">
    <property type="nucleotide sequence ID" value="NZ_FNVU01000015.1"/>
</dbReference>
<dbReference type="Pfam" id="PF12730">
    <property type="entry name" value="ABC2_membrane_4"/>
    <property type="match status" value="1"/>
</dbReference>
<dbReference type="EMBL" id="FNVU01000015">
    <property type="protein sequence ID" value="SEG84181.1"/>
    <property type="molecule type" value="Genomic_DNA"/>
</dbReference>
<dbReference type="OrthoDB" id="3297477at2"/>